<gene>
    <name evidence="1" type="ORF">CITCOLO1_LOCUS9768</name>
</gene>
<sequence>MAAQIWKIEIECLFVRIKKMEIKWLLRSGSQSVKRRLIAELKQCGMTSQIRQAATVVVVWNGVECRIWRLYDCKRQLLCPSEFVVVVWNDVERRIWGLCDYEGEFLWAVAASLSQIRRATTVVSVGGSAWSSVDLIWHDTLGLGS</sequence>
<keyword evidence="2" id="KW-1185">Reference proteome</keyword>
<accession>A0ABP0YBJ6</accession>
<name>A0ABP0YBJ6_9ROSI</name>
<proteinExistence type="predicted"/>
<organism evidence="1 2">
    <name type="scientific">Citrullus colocynthis</name>
    <name type="common">colocynth</name>
    <dbReference type="NCBI Taxonomy" id="252529"/>
    <lineage>
        <taxon>Eukaryota</taxon>
        <taxon>Viridiplantae</taxon>
        <taxon>Streptophyta</taxon>
        <taxon>Embryophyta</taxon>
        <taxon>Tracheophyta</taxon>
        <taxon>Spermatophyta</taxon>
        <taxon>Magnoliopsida</taxon>
        <taxon>eudicotyledons</taxon>
        <taxon>Gunneridae</taxon>
        <taxon>Pentapetalae</taxon>
        <taxon>rosids</taxon>
        <taxon>fabids</taxon>
        <taxon>Cucurbitales</taxon>
        <taxon>Cucurbitaceae</taxon>
        <taxon>Benincaseae</taxon>
        <taxon>Citrullus</taxon>
    </lineage>
</organism>
<evidence type="ECO:0000313" key="2">
    <source>
        <dbReference type="Proteomes" id="UP001642487"/>
    </source>
</evidence>
<reference evidence="1 2" key="1">
    <citation type="submission" date="2024-03" db="EMBL/GenBank/DDBJ databases">
        <authorList>
            <person name="Gkanogiannis A."/>
            <person name="Becerra Lopez-Lavalle L."/>
        </authorList>
    </citation>
    <scope>NUCLEOTIDE SEQUENCE [LARGE SCALE GENOMIC DNA]</scope>
</reference>
<dbReference type="EMBL" id="OZ021737">
    <property type="protein sequence ID" value="CAK9317819.1"/>
    <property type="molecule type" value="Genomic_DNA"/>
</dbReference>
<evidence type="ECO:0000313" key="1">
    <source>
        <dbReference type="EMBL" id="CAK9317819.1"/>
    </source>
</evidence>
<protein>
    <submittedName>
        <fullName evidence="1">Uncharacterized protein</fullName>
    </submittedName>
</protein>
<dbReference type="Proteomes" id="UP001642487">
    <property type="component" value="Chromosome 3"/>
</dbReference>